<protein>
    <recommendedName>
        <fullName evidence="4">Lipoprotein</fullName>
    </recommendedName>
</protein>
<dbReference type="Proteomes" id="UP000017175">
    <property type="component" value="Chromosome"/>
</dbReference>
<feature type="signal peptide" evidence="1">
    <location>
        <begin position="1"/>
        <end position="19"/>
    </location>
</feature>
<feature type="chain" id="PRO_5005467838" description="Lipoprotein" evidence="1">
    <location>
        <begin position="20"/>
        <end position="133"/>
    </location>
</feature>
<evidence type="ECO:0008006" key="4">
    <source>
        <dbReference type="Google" id="ProtNLM"/>
    </source>
</evidence>
<evidence type="ECO:0000313" key="2">
    <source>
        <dbReference type="EMBL" id="AKV07781.1"/>
    </source>
</evidence>
<organism evidence="2 3">
    <name type="scientific">Pseudomonas fluorescens NCIMB 11764</name>
    <dbReference type="NCBI Taxonomy" id="1221522"/>
    <lineage>
        <taxon>Bacteria</taxon>
        <taxon>Pseudomonadati</taxon>
        <taxon>Pseudomonadota</taxon>
        <taxon>Gammaproteobacteria</taxon>
        <taxon>Pseudomonadales</taxon>
        <taxon>Pseudomonadaceae</taxon>
        <taxon>Pseudomonas</taxon>
    </lineage>
</organism>
<reference evidence="2 3" key="1">
    <citation type="journal article" date="2012" name="J. Bacteriol.">
        <title>Draft genome sequence of the cyanide-utilizing bacterium Pseudomonas fluorescens strain NCIMB 11764.</title>
        <authorList>
            <person name="Vilo C.A."/>
            <person name="Benedik M.J."/>
            <person name="Kunz D.A."/>
            <person name="Dong Q."/>
        </authorList>
    </citation>
    <scope>NUCLEOTIDE SEQUENCE [LARGE SCALE GENOMIC DNA]</scope>
    <source>
        <strain evidence="2 3">NCIMB 11764</strain>
    </source>
</reference>
<proteinExistence type="predicted"/>
<evidence type="ECO:0000256" key="1">
    <source>
        <dbReference type="SAM" id="SignalP"/>
    </source>
</evidence>
<evidence type="ECO:0000313" key="3">
    <source>
        <dbReference type="Proteomes" id="UP000017175"/>
    </source>
</evidence>
<accession>A0A0K1QPW1</accession>
<dbReference type="AlphaFoldDB" id="A0A0K1QPW1"/>
<gene>
    <name evidence="2" type="ORF">B723_15665</name>
</gene>
<name>A0A0K1QPW1_PSEFL</name>
<keyword evidence="1" id="KW-0732">Signal</keyword>
<dbReference type="RefSeq" id="WP_017339683.1">
    <property type="nucleotide sequence ID" value="NZ_CP010945.1"/>
</dbReference>
<dbReference type="OrthoDB" id="6878101at2"/>
<dbReference type="EMBL" id="CP010945">
    <property type="protein sequence ID" value="AKV07781.1"/>
    <property type="molecule type" value="Genomic_DNA"/>
</dbReference>
<sequence length="133" mass="14491">MTSLKFGASILLVCLAGCATTPRSNYEPPPVPASAVALDDAQITSTLVGRKFYGTTREGSHPYSMSFAPNGVETFEMAPYKPEKEKWTLKDGVICIEAKGYPTECGQVKTANNEYWFVDPKSGRVNAHLKLTP</sequence>